<dbReference type="Proteomes" id="UP000663671">
    <property type="component" value="Chromosome 1"/>
</dbReference>
<accession>A0A8A1MHI9</accession>
<protein>
    <submittedName>
        <fullName evidence="1">Uncharacterized protein</fullName>
    </submittedName>
</protein>
<evidence type="ECO:0000313" key="2">
    <source>
        <dbReference type="Proteomes" id="UP000663671"/>
    </source>
</evidence>
<organism evidence="1 2">
    <name type="scientific">Ajellomyces capsulatus</name>
    <name type="common">Darling's disease fungus</name>
    <name type="synonym">Histoplasma capsulatum</name>
    <dbReference type="NCBI Taxonomy" id="5037"/>
    <lineage>
        <taxon>Eukaryota</taxon>
        <taxon>Fungi</taxon>
        <taxon>Dikarya</taxon>
        <taxon>Ascomycota</taxon>
        <taxon>Pezizomycotina</taxon>
        <taxon>Eurotiomycetes</taxon>
        <taxon>Eurotiomycetidae</taxon>
        <taxon>Onygenales</taxon>
        <taxon>Ajellomycetaceae</taxon>
        <taxon>Histoplasma</taxon>
    </lineage>
</organism>
<name>A0A8A1MHI9_AJECA</name>
<reference evidence="1" key="1">
    <citation type="submission" date="2021-01" db="EMBL/GenBank/DDBJ databases">
        <title>Chromosome-level genome assembly of a human fungal pathogen reveals clustering of transcriptionally co-regulated genes.</title>
        <authorList>
            <person name="Voorhies M."/>
            <person name="Cohen S."/>
            <person name="Shea T.P."/>
            <person name="Petrus S."/>
            <person name="Munoz J.F."/>
            <person name="Poplawski S."/>
            <person name="Goldman W.E."/>
            <person name="Michael T."/>
            <person name="Cuomo C.A."/>
            <person name="Sil A."/>
            <person name="Beyhan S."/>
        </authorList>
    </citation>
    <scope>NUCLEOTIDE SEQUENCE</scope>
    <source>
        <strain evidence="1">WU24</strain>
    </source>
</reference>
<gene>
    <name evidence="1" type="ORF">I7I51_01197</name>
</gene>
<dbReference type="EMBL" id="CP069114">
    <property type="protein sequence ID" value="QSS64133.1"/>
    <property type="molecule type" value="Genomic_DNA"/>
</dbReference>
<evidence type="ECO:0000313" key="1">
    <source>
        <dbReference type="EMBL" id="QSS64133.1"/>
    </source>
</evidence>
<proteinExistence type="predicted"/>
<dbReference type="VEuPathDB" id="FungiDB:I7I51_01197"/>
<dbReference type="AlphaFoldDB" id="A0A8A1MHI9"/>
<sequence length="345" mass="38232">MGEEQLETKLIREKSPVHSLRRLAICTARRDPNDMTTECGDLIYSSIFVPGSFLNSDFCYIATPDSATGLIIGPSNFSDVSAVRYDANERRVWILGAGHPTEVNAACSVFIASVGDVGSTGWWVKWHSVSSSLITLGLSISSGINYRQGCSEERSSKVSLTQKAAKSTSQISTPERVCEVVEENVKKKHGHSSRKFPPTSALGANIIFPPAFENIEGPKSHIPTQYSVEIAYSSLTAGQLTSVIRKMRVELYWRKRRAEYIGQPAMKLLANSTCPRCKLRSPRCESRGTEHKRSTISKAPRNNGNWIIIKYKILLLAVTTKINGQLRNKIKISLDHHSSTKFTSQ</sequence>